<keyword evidence="2" id="KW-1185">Reference proteome</keyword>
<proteinExistence type="predicted"/>
<evidence type="ECO:0000313" key="2">
    <source>
        <dbReference type="Proteomes" id="UP001221898"/>
    </source>
</evidence>
<sequence length="111" mass="12001">MIQDHILHLPNPISTPVSCPGHLSFARAPALPGPGAYYLTTKQETQSLEGPMQSSWQKAPQPWHMIMALSTAGALEGHLLHSIFGEGLDAERHALPPAAQRQLQHAVCNVP</sequence>
<dbReference type="EMBL" id="JAINUG010000202">
    <property type="protein sequence ID" value="KAJ8388018.1"/>
    <property type="molecule type" value="Genomic_DNA"/>
</dbReference>
<evidence type="ECO:0000313" key="1">
    <source>
        <dbReference type="EMBL" id="KAJ8388018.1"/>
    </source>
</evidence>
<name>A0AAD7W933_9TELE</name>
<reference evidence="1" key="1">
    <citation type="journal article" date="2023" name="Science">
        <title>Genome structures resolve the early diversification of teleost fishes.</title>
        <authorList>
            <person name="Parey E."/>
            <person name="Louis A."/>
            <person name="Montfort J."/>
            <person name="Bouchez O."/>
            <person name="Roques C."/>
            <person name="Iampietro C."/>
            <person name="Lluch J."/>
            <person name="Castinel A."/>
            <person name="Donnadieu C."/>
            <person name="Desvignes T."/>
            <person name="Floi Bucao C."/>
            <person name="Jouanno E."/>
            <person name="Wen M."/>
            <person name="Mejri S."/>
            <person name="Dirks R."/>
            <person name="Jansen H."/>
            <person name="Henkel C."/>
            <person name="Chen W.J."/>
            <person name="Zahm M."/>
            <person name="Cabau C."/>
            <person name="Klopp C."/>
            <person name="Thompson A.W."/>
            <person name="Robinson-Rechavi M."/>
            <person name="Braasch I."/>
            <person name="Lecointre G."/>
            <person name="Bobe J."/>
            <person name="Postlethwait J.H."/>
            <person name="Berthelot C."/>
            <person name="Roest Crollius H."/>
            <person name="Guiguen Y."/>
        </authorList>
    </citation>
    <scope>NUCLEOTIDE SEQUENCE</scope>
    <source>
        <strain evidence="1">NC1722</strain>
    </source>
</reference>
<gene>
    <name evidence="1" type="ORF">AAFF_G00148090</name>
</gene>
<accession>A0AAD7W933</accession>
<dbReference type="AlphaFoldDB" id="A0AAD7W933"/>
<comment type="caution">
    <text evidence="1">The sequence shown here is derived from an EMBL/GenBank/DDBJ whole genome shotgun (WGS) entry which is preliminary data.</text>
</comment>
<dbReference type="Proteomes" id="UP001221898">
    <property type="component" value="Unassembled WGS sequence"/>
</dbReference>
<protein>
    <submittedName>
        <fullName evidence="1">Uncharacterized protein</fullName>
    </submittedName>
</protein>
<organism evidence="1 2">
    <name type="scientific">Aldrovandia affinis</name>
    <dbReference type="NCBI Taxonomy" id="143900"/>
    <lineage>
        <taxon>Eukaryota</taxon>
        <taxon>Metazoa</taxon>
        <taxon>Chordata</taxon>
        <taxon>Craniata</taxon>
        <taxon>Vertebrata</taxon>
        <taxon>Euteleostomi</taxon>
        <taxon>Actinopterygii</taxon>
        <taxon>Neopterygii</taxon>
        <taxon>Teleostei</taxon>
        <taxon>Notacanthiformes</taxon>
        <taxon>Halosauridae</taxon>
        <taxon>Aldrovandia</taxon>
    </lineage>
</organism>